<gene>
    <name evidence="5" type="ORF">SAMN04489742_1766</name>
</gene>
<dbReference type="InterPro" id="IPR011711">
    <property type="entry name" value="GntR_C"/>
</dbReference>
<keyword evidence="6" id="KW-1185">Reference proteome</keyword>
<proteinExistence type="predicted"/>
<dbReference type="GO" id="GO:0003677">
    <property type="term" value="F:DNA binding"/>
    <property type="evidence" value="ECO:0007669"/>
    <property type="project" value="UniProtKB-KW"/>
</dbReference>
<evidence type="ECO:0000313" key="6">
    <source>
        <dbReference type="Proteomes" id="UP000181917"/>
    </source>
</evidence>
<dbReference type="STRING" id="37928.SAMN04489742_1766"/>
<evidence type="ECO:0000256" key="1">
    <source>
        <dbReference type="ARBA" id="ARBA00023015"/>
    </source>
</evidence>
<dbReference type="PANTHER" id="PTHR43537">
    <property type="entry name" value="TRANSCRIPTIONAL REGULATOR, GNTR FAMILY"/>
    <property type="match status" value="1"/>
</dbReference>
<dbReference type="AlphaFoldDB" id="A0A1H1C6D7"/>
<dbReference type="GO" id="GO:0003700">
    <property type="term" value="F:DNA-binding transcription factor activity"/>
    <property type="evidence" value="ECO:0007669"/>
    <property type="project" value="InterPro"/>
</dbReference>
<dbReference type="RefSeq" id="WP_074700094.1">
    <property type="nucleotide sequence ID" value="NZ_CP018863.1"/>
</dbReference>
<dbReference type="OrthoDB" id="5243844at2"/>
<dbReference type="InterPro" id="IPR036388">
    <property type="entry name" value="WH-like_DNA-bd_sf"/>
</dbReference>
<dbReference type="PROSITE" id="PS50949">
    <property type="entry name" value="HTH_GNTR"/>
    <property type="match status" value="1"/>
</dbReference>
<evidence type="ECO:0000256" key="2">
    <source>
        <dbReference type="ARBA" id="ARBA00023125"/>
    </source>
</evidence>
<dbReference type="PANTHER" id="PTHR43537:SF51">
    <property type="entry name" value="HTH-TYPE TRANSCRIPTIONAL REGULATOR LGOR-RELATED"/>
    <property type="match status" value="1"/>
</dbReference>
<dbReference type="SUPFAM" id="SSF48008">
    <property type="entry name" value="GntR ligand-binding domain-like"/>
    <property type="match status" value="1"/>
</dbReference>
<dbReference type="Pfam" id="PF07729">
    <property type="entry name" value="FCD"/>
    <property type="match status" value="1"/>
</dbReference>
<reference evidence="5 6" key="1">
    <citation type="submission" date="2016-10" db="EMBL/GenBank/DDBJ databases">
        <authorList>
            <person name="de Groot N.N."/>
        </authorList>
    </citation>
    <scope>NUCLEOTIDE SEQUENCE [LARGE SCALE GENOMIC DNA]</scope>
    <source>
        <strain evidence="5 6">DSM 20117</strain>
    </source>
</reference>
<dbReference type="InterPro" id="IPR036390">
    <property type="entry name" value="WH_DNA-bd_sf"/>
</dbReference>
<dbReference type="Gene3D" id="1.20.120.530">
    <property type="entry name" value="GntR ligand-binding domain-like"/>
    <property type="match status" value="1"/>
</dbReference>
<feature type="domain" description="HTH gntR-type" evidence="4">
    <location>
        <begin position="19"/>
        <end position="86"/>
    </location>
</feature>
<evidence type="ECO:0000313" key="5">
    <source>
        <dbReference type="EMBL" id="SDQ59763.1"/>
    </source>
</evidence>
<keyword evidence="2 5" id="KW-0238">DNA-binding</keyword>
<keyword evidence="1" id="KW-0805">Transcription regulation</keyword>
<protein>
    <submittedName>
        <fullName evidence="5">DNA-binding transcriptional regulator, GntR family</fullName>
    </submittedName>
</protein>
<dbReference type="SUPFAM" id="SSF46785">
    <property type="entry name" value="Winged helix' DNA-binding domain"/>
    <property type="match status" value="1"/>
</dbReference>
<dbReference type="Proteomes" id="UP000181917">
    <property type="component" value="Unassembled WGS sequence"/>
</dbReference>
<organism evidence="5 6">
    <name type="scientific">Crystallibacter crystallopoietes</name>
    <dbReference type="NCBI Taxonomy" id="37928"/>
    <lineage>
        <taxon>Bacteria</taxon>
        <taxon>Bacillati</taxon>
        <taxon>Actinomycetota</taxon>
        <taxon>Actinomycetes</taxon>
        <taxon>Micrococcales</taxon>
        <taxon>Micrococcaceae</taxon>
        <taxon>Crystallibacter</taxon>
    </lineage>
</organism>
<name>A0A1H1C6D7_9MICC</name>
<dbReference type="SMART" id="SM00895">
    <property type="entry name" value="FCD"/>
    <property type="match status" value="1"/>
</dbReference>
<dbReference type="Pfam" id="PF00392">
    <property type="entry name" value="GntR"/>
    <property type="match status" value="1"/>
</dbReference>
<keyword evidence="3" id="KW-0804">Transcription</keyword>
<dbReference type="CDD" id="cd07377">
    <property type="entry name" value="WHTH_GntR"/>
    <property type="match status" value="1"/>
</dbReference>
<dbReference type="InterPro" id="IPR000524">
    <property type="entry name" value="Tscrpt_reg_HTH_GntR"/>
</dbReference>
<dbReference type="PRINTS" id="PR00035">
    <property type="entry name" value="HTHGNTR"/>
</dbReference>
<accession>A0A1H1C6D7</accession>
<dbReference type="EMBL" id="FNKH01000002">
    <property type="protein sequence ID" value="SDQ59763.1"/>
    <property type="molecule type" value="Genomic_DNA"/>
</dbReference>
<dbReference type="InterPro" id="IPR008920">
    <property type="entry name" value="TF_FadR/GntR_C"/>
</dbReference>
<evidence type="ECO:0000259" key="4">
    <source>
        <dbReference type="PROSITE" id="PS50949"/>
    </source>
</evidence>
<dbReference type="Gene3D" id="1.10.10.10">
    <property type="entry name" value="Winged helix-like DNA-binding domain superfamily/Winged helix DNA-binding domain"/>
    <property type="match status" value="1"/>
</dbReference>
<evidence type="ECO:0000256" key="3">
    <source>
        <dbReference type="ARBA" id="ARBA00023163"/>
    </source>
</evidence>
<dbReference type="KEGG" id="acry:AC20117_08530"/>
<sequence length="259" mass="28153">MPQSSAHRNAPAVLRVHRPSTVDLIATELRNAIYSGALAVRSPLREVEIARQLGVSRSPLREAAQRLVQEGLLTAKPGQGMRVAVVGEDRLDDLFEARVAVESHAARMIIDKHDDAAVAKVQRAFDHLLRAAEGNDARAIGDADLDFHFALVDAADNAHLSRYMSTLVVETRLAAFSSKRGYVVRKDITQSHHGIMAALQDWDAEAAADAIREHMVEAVDRLTGKLEERGVHVETVTEEPAPAGAYALGPITQPLTELS</sequence>
<dbReference type="SMART" id="SM00345">
    <property type="entry name" value="HTH_GNTR"/>
    <property type="match status" value="1"/>
</dbReference>